<name>A0A4R5AQA1_9ACTN</name>
<gene>
    <name evidence="1" type="ORF">E1298_31885</name>
</gene>
<dbReference type="EMBL" id="SMKU01000228">
    <property type="protein sequence ID" value="TDD75061.1"/>
    <property type="molecule type" value="Genomic_DNA"/>
</dbReference>
<dbReference type="AlphaFoldDB" id="A0A4R5AQA1"/>
<dbReference type="OrthoDB" id="3405463at2"/>
<evidence type="ECO:0000313" key="2">
    <source>
        <dbReference type="Proteomes" id="UP000294513"/>
    </source>
</evidence>
<proteinExistence type="predicted"/>
<evidence type="ECO:0000313" key="1">
    <source>
        <dbReference type="EMBL" id="TDD75061.1"/>
    </source>
</evidence>
<protein>
    <submittedName>
        <fullName evidence="1">Uncharacterized protein</fullName>
    </submittedName>
</protein>
<dbReference type="RefSeq" id="WP_131899876.1">
    <property type="nucleotide sequence ID" value="NZ_SMKU01000228.1"/>
</dbReference>
<organism evidence="1 2">
    <name type="scientific">Actinomadura rubrisoli</name>
    <dbReference type="NCBI Taxonomy" id="2530368"/>
    <lineage>
        <taxon>Bacteria</taxon>
        <taxon>Bacillati</taxon>
        <taxon>Actinomycetota</taxon>
        <taxon>Actinomycetes</taxon>
        <taxon>Streptosporangiales</taxon>
        <taxon>Thermomonosporaceae</taxon>
        <taxon>Actinomadura</taxon>
    </lineage>
</organism>
<sequence length="192" mass="21609">MALLDELHIRLRSLDDQEEGIRRERAAVLRAFVRAAGGVTEASGLLGMDPRTVVKLQRLDEIAMIVYRSGGTGTDPEGRVGERQREADSRWWRVARASRPKIRLLVVVDRGIVRRIWPVMDTPRWDENEAGKVALPLGERPLTSEEVAEHYPDLGIAIGDERPIRKGLLREHVPVDGAQAHRIVLAIPRSRI</sequence>
<accession>A0A4R5AQA1</accession>
<keyword evidence="2" id="KW-1185">Reference proteome</keyword>
<comment type="caution">
    <text evidence="1">The sequence shown here is derived from an EMBL/GenBank/DDBJ whole genome shotgun (WGS) entry which is preliminary data.</text>
</comment>
<reference evidence="1 2" key="1">
    <citation type="submission" date="2019-03" db="EMBL/GenBank/DDBJ databases">
        <title>Draft genome sequences of novel Actinobacteria.</title>
        <authorList>
            <person name="Sahin N."/>
            <person name="Ay H."/>
            <person name="Saygin H."/>
        </authorList>
    </citation>
    <scope>NUCLEOTIDE SEQUENCE [LARGE SCALE GENOMIC DNA]</scope>
    <source>
        <strain evidence="1 2">H3C3</strain>
    </source>
</reference>
<dbReference type="Proteomes" id="UP000294513">
    <property type="component" value="Unassembled WGS sequence"/>
</dbReference>